<dbReference type="Proteomes" id="UP001447842">
    <property type="component" value="Chromosome"/>
</dbReference>
<evidence type="ECO:0000313" key="3">
    <source>
        <dbReference type="EMBL" id="XAU15641.1"/>
    </source>
</evidence>
<reference evidence="3 4" key="1">
    <citation type="submission" date="2024-03" db="EMBL/GenBank/DDBJ databases">
        <title>Sulfurimonas sp. HSL3-1.</title>
        <authorList>
            <person name="Wang S."/>
        </authorList>
    </citation>
    <scope>NUCLEOTIDE SEQUENCE [LARGE SCALE GENOMIC DNA]</scope>
    <source>
        <strain evidence="3 4">HSL3-1</strain>
    </source>
</reference>
<keyword evidence="1" id="KW-0472">Membrane</keyword>
<name>A0ABZ3HAU6_9BACT</name>
<evidence type="ECO:0000259" key="2">
    <source>
        <dbReference type="Pfam" id="PF04028"/>
    </source>
</evidence>
<proteinExistence type="predicted"/>
<keyword evidence="4" id="KW-1185">Reference proteome</keyword>
<feature type="domain" description="DUF374" evidence="2">
    <location>
        <begin position="74"/>
        <end position="139"/>
    </location>
</feature>
<gene>
    <name evidence="3" type="ORF">WCY31_02835</name>
</gene>
<accession>A0ABZ3HAU6</accession>
<evidence type="ECO:0000313" key="4">
    <source>
        <dbReference type="Proteomes" id="UP001447842"/>
    </source>
</evidence>
<evidence type="ECO:0000256" key="1">
    <source>
        <dbReference type="SAM" id="Phobius"/>
    </source>
</evidence>
<keyword evidence="1" id="KW-0812">Transmembrane</keyword>
<keyword evidence="3" id="KW-0012">Acyltransferase</keyword>
<sequence length="217" mass="24529">MAAKTKRQSFKKALLQKLGLWLLPPIGALLIRVIYHTSKKQFNLPKHVPEDPVIFAFWHGDLLLMPYLYYRFRKIPNANVMISDHFDGRIIAQVMRFFRLGTIHGSSNRKAAKVLIAAMRTLKAGTDIGITPDGPRGPRYEVADGIVAMAQKTGAKVIVFNCVPSRCWRLKSWDRFVVPKPFGRLAFYASEPIDLNGLELDAAKDVVKSKLMEHALE</sequence>
<dbReference type="RefSeq" id="WP_345973046.1">
    <property type="nucleotide sequence ID" value="NZ_CP147920.1"/>
</dbReference>
<dbReference type="Pfam" id="PF04028">
    <property type="entry name" value="DUF374"/>
    <property type="match status" value="1"/>
</dbReference>
<dbReference type="InterPro" id="IPR007172">
    <property type="entry name" value="DUF374"/>
</dbReference>
<keyword evidence="3" id="KW-0808">Transferase</keyword>
<dbReference type="CDD" id="cd07983">
    <property type="entry name" value="LPLAT_DUF374-like"/>
    <property type="match status" value="1"/>
</dbReference>
<dbReference type="EMBL" id="CP147920">
    <property type="protein sequence ID" value="XAU15641.1"/>
    <property type="molecule type" value="Genomic_DNA"/>
</dbReference>
<dbReference type="GO" id="GO:0016746">
    <property type="term" value="F:acyltransferase activity"/>
    <property type="evidence" value="ECO:0007669"/>
    <property type="project" value="UniProtKB-KW"/>
</dbReference>
<keyword evidence="1" id="KW-1133">Transmembrane helix</keyword>
<feature type="transmembrane region" description="Helical" evidence="1">
    <location>
        <begin position="52"/>
        <end position="70"/>
    </location>
</feature>
<organism evidence="3 4">
    <name type="scientific">Sulfurimonas diazotrophicus</name>
    <dbReference type="NCBI Taxonomy" id="3131939"/>
    <lineage>
        <taxon>Bacteria</taxon>
        <taxon>Pseudomonadati</taxon>
        <taxon>Campylobacterota</taxon>
        <taxon>Epsilonproteobacteria</taxon>
        <taxon>Campylobacterales</taxon>
        <taxon>Sulfurimonadaceae</taxon>
        <taxon>Sulfurimonas</taxon>
    </lineage>
</organism>
<protein>
    <submittedName>
        <fullName evidence="3">Lysophospholipid acyltransferase family protein</fullName>
    </submittedName>
</protein>